<sequence length="243" mass="26956">MNDYTGYDIQDLASTPAMIEKLIDNRVRQINTCFIAEVTEINEKFVSVINTNKYMFQGKPIDYPIINNVLVCFPHVNNCKISLPLEVGDIGLCVVAQGDISNFKQSGGRSIPNSARKFDITDSIFIPFSLFNTKDIQENFMIEYKDDTKIIISDDGINITHKDSKIEISEDSVNIESKNSTLKNSQTEPIEISNSMGSLLNVCEHLISMMDLLSNGLTGASSNPAAYNAGKQAFIQQIKGIVK</sequence>
<dbReference type="Gene3D" id="2.40.50.230">
    <property type="entry name" value="Gp5 N-terminal domain"/>
    <property type="match status" value="1"/>
</dbReference>
<proteinExistence type="predicted"/>
<dbReference type="InterPro" id="IPR037026">
    <property type="entry name" value="Vgr_OB-fold_dom_sf"/>
</dbReference>
<dbReference type="Pfam" id="PF18352">
    <property type="entry name" value="Gp138_N"/>
    <property type="match status" value="1"/>
</dbReference>
<name>A0A3D8IYS8_9HELI</name>
<evidence type="ECO:0000259" key="1">
    <source>
        <dbReference type="Pfam" id="PF18352"/>
    </source>
</evidence>
<feature type="domain" description="Phage protein Gp138 N-terminal" evidence="1">
    <location>
        <begin position="49"/>
        <end position="127"/>
    </location>
</feature>
<comment type="caution">
    <text evidence="2">The sequence shown here is derived from an EMBL/GenBank/DDBJ whole genome shotgun (WGS) entry which is preliminary data.</text>
</comment>
<keyword evidence="3" id="KW-1185">Reference proteome</keyword>
<evidence type="ECO:0000313" key="2">
    <source>
        <dbReference type="EMBL" id="RDU70428.1"/>
    </source>
</evidence>
<dbReference type="InterPro" id="IPR041599">
    <property type="entry name" value="Gp138_N"/>
</dbReference>
<organism evidence="2 3">
    <name type="scientific">Helicobacter aurati</name>
    <dbReference type="NCBI Taxonomy" id="137778"/>
    <lineage>
        <taxon>Bacteria</taxon>
        <taxon>Pseudomonadati</taxon>
        <taxon>Campylobacterota</taxon>
        <taxon>Epsilonproteobacteria</taxon>
        <taxon>Campylobacterales</taxon>
        <taxon>Helicobacteraceae</taxon>
        <taxon>Helicobacter</taxon>
    </lineage>
</organism>
<gene>
    <name evidence="2" type="ORF">CQA66_08445</name>
</gene>
<accession>A0A3D8IYS8</accession>
<dbReference type="Proteomes" id="UP000256424">
    <property type="component" value="Unassembled WGS sequence"/>
</dbReference>
<dbReference type="RefSeq" id="WP_115582647.1">
    <property type="nucleotide sequence ID" value="NZ_NXLW01000020.1"/>
</dbReference>
<dbReference type="AlphaFoldDB" id="A0A3D8IYS8"/>
<protein>
    <recommendedName>
        <fullName evidence="1">Phage protein Gp138 N-terminal domain-containing protein</fullName>
    </recommendedName>
</protein>
<reference evidence="2 3" key="1">
    <citation type="submission" date="2018-04" db="EMBL/GenBank/DDBJ databases">
        <title>Novel Campyloabacter and Helicobacter Species and Strains.</title>
        <authorList>
            <person name="Mannion A.J."/>
            <person name="Shen Z."/>
            <person name="Fox J.G."/>
        </authorList>
    </citation>
    <scope>NUCLEOTIDE SEQUENCE [LARGE SCALE GENOMIC DNA]</scope>
    <source>
        <strain evidence="2 3">MIT 97-5075</strain>
    </source>
</reference>
<evidence type="ECO:0000313" key="3">
    <source>
        <dbReference type="Proteomes" id="UP000256424"/>
    </source>
</evidence>
<dbReference type="EMBL" id="NXLW01000020">
    <property type="protein sequence ID" value="RDU70428.1"/>
    <property type="molecule type" value="Genomic_DNA"/>
</dbReference>